<dbReference type="InterPro" id="IPR036388">
    <property type="entry name" value="WH-like_DNA-bd_sf"/>
</dbReference>
<dbReference type="Pfam" id="PF09339">
    <property type="entry name" value="HTH_IclR"/>
    <property type="match status" value="1"/>
</dbReference>
<accession>A0A1B1UJC8</accession>
<dbReference type="PROSITE" id="PS51077">
    <property type="entry name" value="HTH_ICLR"/>
    <property type="match status" value="1"/>
</dbReference>
<dbReference type="Gene3D" id="1.10.10.10">
    <property type="entry name" value="Winged helix-like DNA-binding domain superfamily/Winged helix DNA-binding domain"/>
    <property type="match status" value="1"/>
</dbReference>
<keyword evidence="1" id="KW-0805">Transcription regulation</keyword>
<evidence type="ECO:0008006" key="8">
    <source>
        <dbReference type="Google" id="ProtNLM"/>
    </source>
</evidence>
<evidence type="ECO:0000256" key="2">
    <source>
        <dbReference type="ARBA" id="ARBA00023125"/>
    </source>
</evidence>
<dbReference type="Pfam" id="PF01614">
    <property type="entry name" value="IclR_C"/>
    <property type="match status" value="1"/>
</dbReference>
<gene>
    <name evidence="6" type="ORF">LMTR13_24700</name>
</gene>
<dbReference type="PROSITE" id="PS51078">
    <property type="entry name" value="ICLR_ED"/>
    <property type="match status" value="1"/>
</dbReference>
<dbReference type="AlphaFoldDB" id="A0A1B1UJC8"/>
<dbReference type="PANTHER" id="PTHR30136">
    <property type="entry name" value="HELIX-TURN-HELIX TRANSCRIPTIONAL REGULATOR, ICLR FAMILY"/>
    <property type="match status" value="1"/>
</dbReference>
<dbReference type="SUPFAM" id="SSF46785">
    <property type="entry name" value="Winged helix' DNA-binding domain"/>
    <property type="match status" value="1"/>
</dbReference>
<keyword evidence="7" id="KW-1185">Reference proteome</keyword>
<reference evidence="6 7" key="1">
    <citation type="submission" date="2016-07" db="EMBL/GenBank/DDBJ databases">
        <title>Complete genome sequence of Bradyrhizobium icense LMTR 13T, a potential inoculant strain isolated from lima bean (Phaseolus lunatus) in Peru.</title>
        <authorList>
            <person name="Ormeno-Orrillo E."/>
            <person name="Duran D."/>
            <person name="Rogel M.A."/>
            <person name="Rey L."/>
            <person name="Imperial J."/>
            <person name="Ruiz-Argueso T."/>
            <person name="Martinez-Romero E."/>
        </authorList>
    </citation>
    <scope>NUCLEOTIDE SEQUENCE [LARGE SCALE GENOMIC DNA]</scope>
    <source>
        <strain evidence="6 7">LMTR 13</strain>
    </source>
</reference>
<dbReference type="InterPro" id="IPR050707">
    <property type="entry name" value="HTH_MetabolicPath_Reg"/>
</dbReference>
<dbReference type="EMBL" id="CP016428">
    <property type="protein sequence ID" value="ANW02881.1"/>
    <property type="molecule type" value="Genomic_DNA"/>
</dbReference>
<dbReference type="InterPro" id="IPR029016">
    <property type="entry name" value="GAF-like_dom_sf"/>
</dbReference>
<feature type="domain" description="IclR-ED" evidence="5">
    <location>
        <begin position="44"/>
        <end position="226"/>
    </location>
</feature>
<evidence type="ECO:0000259" key="4">
    <source>
        <dbReference type="PROSITE" id="PS51077"/>
    </source>
</evidence>
<dbReference type="SMART" id="SM00346">
    <property type="entry name" value="HTH_ICLR"/>
    <property type="match status" value="1"/>
</dbReference>
<keyword evidence="2" id="KW-0238">DNA-binding</keyword>
<sequence>MSVTDVSQLLKMPKSSASRLLKTMLQEGLLSRSENPPRYKVGNLLFEISRLYKLNSSLIDAVDEAVREISRETGHTGYVSILDGADVLVIRMYQGSHALRVFTPLGQRAPAFATAIGRSLLARFSDNVVRSLHAEGVAPPSPRAPQNVDELVVALDQPRRFGWAEAVDEAIPGVGSISVSVSDPELGETVGFCISYPASHLSDEERNRMITLLTTAAQRIAHRFGDQFLAQRAQRALGGGGAAA</sequence>
<protein>
    <recommendedName>
        <fullName evidence="8">IclR family transcriptional regulator</fullName>
    </recommendedName>
</protein>
<keyword evidence="3" id="KW-0804">Transcription</keyword>
<dbReference type="InterPro" id="IPR005471">
    <property type="entry name" value="Tscrpt_reg_IclR_N"/>
</dbReference>
<dbReference type="STRING" id="1274631.LMTR13_24700"/>
<dbReference type="InterPro" id="IPR014757">
    <property type="entry name" value="Tscrpt_reg_IclR_C"/>
</dbReference>
<dbReference type="GO" id="GO:0045892">
    <property type="term" value="P:negative regulation of DNA-templated transcription"/>
    <property type="evidence" value="ECO:0007669"/>
    <property type="project" value="TreeGrafter"/>
</dbReference>
<dbReference type="GO" id="GO:0003700">
    <property type="term" value="F:DNA-binding transcription factor activity"/>
    <property type="evidence" value="ECO:0007669"/>
    <property type="project" value="TreeGrafter"/>
</dbReference>
<feature type="domain" description="HTH iclR-type" evidence="4">
    <location>
        <begin position="1"/>
        <end position="43"/>
    </location>
</feature>
<evidence type="ECO:0000256" key="3">
    <source>
        <dbReference type="ARBA" id="ARBA00023163"/>
    </source>
</evidence>
<dbReference type="GO" id="GO:0003677">
    <property type="term" value="F:DNA binding"/>
    <property type="evidence" value="ECO:0007669"/>
    <property type="project" value="UniProtKB-KW"/>
</dbReference>
<organism evidence="6 7">
    <name type="scientific">Bradyrhizobium icense</name>
    <dbReference type="NCBI Taxonomy" id="1274631"/>
    <lineage>
        <taxon>Bacteria</taxon>
        <taxon>Pseudomonadati</taxon>
        <taxon>Pseudomonadota</taxon>
        <taxon>Alphaproteobacteria</taxon>
        <taxon>Hyphomicrobiales</taxon>
        <taxon>Nitrobacteraceae</taxon>
        <taxon>Bradyrhizobium</taxon>
    </lineage>
</organism>
<dbReference type="Proteomes" id="UP000092839">
    <property type="component" value="Chromosome"/>
</dbReference>
<dbReference type="PANTHER" id="PTHR30136:SF35">
    <property type="entry name" value="HTH-TYPE TRANSCRIPTIONAL REGULATOR RV1719"/>
    <property type="match status" value="1"/>
</dbReference>
<name>A0A1B1UJC8_9BRAD</name>
<dbReference type="Gene3D" id="3.30.450.40">
    <property type="match status" value="1"/>
</dbReference>
<dbReference type="InterPro" id="IPR036390">
    <property type="entry name" value="WH_DNA-bd_sf"/>
</dbReference>
<proteinExistence type="predicted"/>
<evidence type="ECO:0000259" key="5">
    <source>
        <dbReference type="PROSITE" id="PS51078"/>
    </source>
</evidence>
<evidence type="ECO:0000313" key="6">
    <source>
        <dbReference type="EMBL" id="ANW02881.1"/>
    </source>
</evidence>
<evidence type="ECO:0000256" key="1">
    <source>
        <dbReference type="ARBA" id="ARBA00023015"/>
    </source>
</evidence>
<dbReference type="KEGG" id="bic:LMTR13_24700"/>
<evidence type="ECO:0000313" key="7">
    <source>
        <dbReference type="Proteomes" id="UP000092839"/>
    </source>
</evidence>
<dbReference type="SUPFAM" id="SSF55781">
    <property type="entry name" value="GAF domain-like"/>
    <property type="match status" value="1"/>
</dbReference>